<dbReference type="Proteomes" id="UP000064967">
    <property type="component" value="Chromosome"/>
</dbReference>
<dbReference type="PANTHER" id="PTHR13887">
    <property type="entry name" value="GLUTATHIONE S-TRANSFERASE KAPPA"/>
    <property type="match status" value="1"/>
</dbReference>
<evidence type="ECO:0000256" key="4">
    <source>
        <dbReference type="ARBA" id="ARBA00023157"/>
    </source>
</evidence>
<evidence type="ECO:0000313" key="9">
    <source>
        <dbReference type="Proteomes" id="UP000064967"/>
    </source>
</evidence>
<dbReference type="EMBL" id="CP012333">
    <property type="protein sequence ID" value="AKU96418.1"/>
    <property type="molecule type" value="Genomic_DNA"/>
</dbReference>
<dbReference type="PROSITE" id="PS51352">
    <property type="entry name" value="THIOREDOXIN_2"/>
    <property type="match status" value="1"/>
</dbReference>
<dbReference type="KEGG" id="llu:AKJ09_03082"/>
<dbReference type="AlphaFoldDB" id="A0A0K1PSA6"/>
<evidence type="ECO:0000259" key="7">
    <source>
        <dbReference type="PROSITE" id="PS51352"/>
    </source>
</evidence>
<sequence>MVSKALTIGILGLFAISESTCGKSKPDDATTKEKPAAAEVTLEGVDTSGLTPREKKEWSAYVSEFLSPCQNVPVSIAQCVQEKRACSKCLPAAKYVLRGVKDGMTREQVETSYKNRFDASKVKDVPLDGSPVKGPESAPITIVEFADFECPHCGEVAPYIDKVVEGHKNDVRFVFKFYPLPGHPHADIAARAAIAAWKQGKFWEMHHALFANQRHLEQSDLDNYAKELGLDVSRLHADMQSNETTERIAKDKKLGEDVKIEGTPSIFINGRSFDGRQDMNEWIGLELAGLGKDTPSAPASGSAAVAGAGAVAGKPPTTGADAGTSKPSTATDAGSKK</sequence>
<dbReference type="InterPro" id="IPR012336">
    <property type="entry name" value="Thioredoxin-like_fold"/>
</dbReference>
<keyword evidence="3" id="KW-0560">Oxidoreductase</keyword>
<dbReference type="Gene3D" id="3.40.30.10">
    <property type="entry name" value="Glutaredoxin"/>
    <property type="match status" value="1"/>
</dbReference>
<dbReference type="OrthoDB" id="9784686at2"/>
<evidence type="ECO:0000256" key="5">
    <source>
        <dbReference type="ARBA" id="ARBA00023284"/>
    </source>
</evidence>
<gene>
    <name evidence="8" type="ORF">AKJ09_03082</name>
</gene>
<reference evidence="8 9" key="1">
    <citation type="submission" date="2015-08" db="EMBL/GenBank/DDBJ databases">
        <authorList>
            <person name="Babu N.S."/>
            <person name="Beckwith C.J."/>
            <person name="Beseler K.G."/>
            <person name="Brison A."/>
            <person name="Carone J.V."/>
            <person name="Caskin T.P."/>
            <person name="Diamond M."/>
            <person name="Durham M.E."/>
            <person name="Foxe J.M."/>
            <person name="Go M."/>
            <person name="Henderson B.A."/>
            <person name="Jones I.B."/>
            <person name="McGettigan J.A."/>
            <person name="Micheletti S.J."/>
            <person name="Nasrallah M.E."/>
            <person name="Ortiz D."/>
            <person name="Piller C.R."/>
            <person name="Privatt S.R."/>
            <person name="Schneider S.L."/>
            <person name="Sharp S."/>
            <person name="Smith T.C."/>
            <person name="Stanton J.D."/>
            <person name="Ullery H.E."/>
            <person name="Wilson R.J."/>
            <person name="Serrano M.G."/>
            <person name="Buck G."/>
            <person name="Lee V."/>
            <person name="Wang Y."/>
            <person name="Carvalho R."/>
            <person name="Voegtly L."/>
            <person name="Shi R."/>
            <person name="Duckworth R."/>
            <person name="Johnson A."/>
            <person name="Loviza R."/>
            <person name="Walstead R."/>
            <person name="Shah Z."/>
            <person name="Kiflezghi M."/>
            <person name="Wade K."/>
            <person name="Ball S.L."/>
            <person name="Bradley K.W."/>
            <person name="Asai D.J."/>
            <person name="Bowman C.A."/>
            <person name="Russell D.A."/>
            <person name="Pope W.H."/>
            <person name="Jacobs-Sera D."/>
            <person name="Hendrix R.W."/>
            <person name="Hatfull G.F."/>
        </authorList>
    </citation>
    <scope>NUCLEOTIDE SEQUENCE [LARGE SCALE GENOMIC DNA]</scope>
    <source>
        <strain evidence="8 9">DSM 27648</strain>
    </source>
</reference>
<feature type="compositionally biased region" description="Polar residues" evidence="6">
    <location>
        <begin position="325"/>
        <end position="337"/>
    </location>
</feature>
<dbReference type="RefSeq" id="WP_146647713.1">
    <property type="nucleotide sequence ID" value="NZ_CP012333.1"/>
</dbReference>
<evidence type="ECO:0000256" key="3">
    <source>
        <dbReference type="ARBA" id="ARBA00023002"/>
    </source>
</evidence>
<dbReference type="Pfam" id="PF13462">
    <property type="entry name" value="Thioredoxin_4"/>
    <property type="match status" value="1"/>
</dbReference>
<accession>A0A0K1PSA6</accession>
<evidence type="ECO:0000313" key="8">
    <source>
        <dbReference type="EMBL" id="AKU96418.1"/>
    </source>
</evidence>
<protein>
    <submittedName>
        <fullName evidence="8">Periplasmic thiol:disulfide interchange protein DsbA</fullName>
    </submittedName>
</protein>
<feature type="domain" description="Thioredoxin" evidence="7">
    <location>
        <begin position="111"/>
        <end position="292"/>
    </location>
</feature>
<keyword evidence="4" id="KW-1015">Disulfide bond</keyword>
<dbReference type="GO" id="GO:0016491">
    <property type="term" value="F:oxidoreductase activity"/>
    <property type="evidence" value="ECO:0007669"/>
    <property type="project" value="UniProtKB-KW"/>
</dbReference>
<dbReference type="SUPFAM" id="SSF52833">
    <property type="entry name" value="Thioredoxin-like"/>
    <property type="match status" value="1"/>
</dbReference>
<keyword evidence="9" id="KW-1185">Reference proteome</keyword>
<feature type="region of interest" description="Disordered" evidence="6">
    <location>
        <begin position="289"/>
        <end position="337"/>
    </location>
</feature>
<dbReference type="InterPro" id="IPR036249">
    <property type="entry name" value="Thioredoxin-like_sf"/>
</dbReference>
<dbReference type="InterPro" id="IPR013766">
    <property type="entry name" value="Thioredoxin_domain"/>
</dbReference>
<evidence type="ECO:0000256" key="1">
    <source>
        <dbReference type="ARBA" id="ARBA00005791"/>
    </source>
</evidence>
<comment type="similarity">
    <text evidence="1">Belongs to the thioredoxin family. DsbA subfamily.</text>
</comment>
<keyword evidence="5" id="KW-0676">Redox-active center</keyword>
<dbReference type="PANTHER" id="PTHR13887:SF14">
    <property type="entry name" value="DISULFIDE BOND FORMATION PROTEIN D"/>
    <property type="match status" value="1"/>
</dbReference>
<proteinExistence type="inferred from homology"/>
<dbReference type="STRING" id="1391654.AKJ09_03082"/>
<name>A0A0K1PSA6_9BACT</name>
<keyword evidence="2" id="KW-0732">Signal</keyword>
<evidence type="ECO:0000256" key="2">
    <source>
        <dbReference type="ARBA" id="ARBA00022729"/>
    </source>
</evidence>
<organism evidence="8 9">
    <name type="scientific">Labilithrix luteola</name>
    <dbReference type="NCBI Taxonomy" id="1391654"/>
    <lineage>
        <taxon>Bacteria</taxon>
        <taxon>Pseudomonadati</taxon>
        <taxon>Myxococcota</taxon>
        <taxon>Polyangia</taxon>
        <taxon>Polyangiales</taxon>
        <taxon>Labilitrichaceae</taxon>
        <taxon>Labilithrix</taxon>
    </lineage>
</organism>
<evidence type="ECO:0000256" key="6">
    <source>
        <dbReference type="SAM" id="MobiDB-lite"/>
    </source>
</evidence>
<feature type="compositionally biased region" description="Low complexity" evidence="6">
    <location>
        <begin position="294"/>
        <end position="320"/>
    </location>
</feature>